<evidence type="ECO:0000313" key="1">
    <source>
        <dbReference type="EMBL" id="KXB07001.1"/>
    </source>
</evidence>
<evidence type="ECO:0008006" key="3">
    <source>
        <dbReference type="Google" id="ProtNLM"/>
    </source>
</evidence>
<proteinExistence type="predicted"/>
<reference evidence="1 2" key="1">
    <citation type="journal article" date="2016" name="Sci. Rep.">
        <title>Metabolic traits of an uncultured archaeal lineage -MSBL1- from brine pools of the Red Sea.</title>
        <authorList>
            <person name="Mwirichia R."/>
            <person name="Alam I."/>
            <person name="Rashid M."/>
            <person name="Vinu M."/>
            <person name="Ba-Alawi W."/>
            <person name="Anthony Kamau A."/>
            <person name="Kamanda Ngugi D."/>
            <person name="Goker M."/>
            <person name="Klenk H.P."/>
            <person name="Bajic V."/>
            <person name="Stingl U."/>
        </authorList>
    </citation>
    <scope>NUCLEOTIDE SEQUENCE [LARGE SCALE GENOMIC DNA]</scope>
    <source>
        <strain evidence="1">SCGC-AAA382C18</strain>
    </source>
</reference>
<dbReference type="Gene3D" id="3.40.720.10">
    <property type="entry name" value="Alkaline Phosphatase, subunit A"/>
    <property type="match status" value="2"/>
</dbReference>
<dbReference type="InterPro" id="IPR017850">
    <property type="entry name" value="Alkaline_phosphatase_core_sf"/>
</dbReference>
<dbReference type="Pfam" id="PF01663">
    <property type="entry name" value="Phosphodiest"/>
    <property type="match status" value="1"/>
</dbReference>
<name>A0A133VKN9_9EURY</name>
<sequence length="514" mass="59405">MIDSKVIVLGLDGATWTLLDKYIEEGHLPNLGKLRKEGVSGNLKSVIPPFTCPSWKSYSTGRKPANLGAFGWGHADWEKEEVVSTRSSTYFEDKELWDYLNQTGYRTGIINMPTTYPPKKVDGYMICGPTTPDENKDYTYPPDLKEKLESKYDYEIFSDTPLGLRDVLGEEKMINSIKDVVRTRFEVAKDFFQDIDFLHLTLYYTDSLQHVFWDSRPVREVWKTIDQEIGKLLDEYPEANLFIISDHGFEKIDTYFNLSNWLRSKGYFKTKEKSSGSFLKNIGITRENILKIARNLNFGRIMKKILKKFPEFSEKIDSAVPREFSEERKRDWKRSNVIPLMSNLIYINPKLSDKENFKDTLKKEILNIRNPETGEKIVDKILEKKDIFQGKYSNIAPDLAVVPKANVYIHSKMVKGIWGKNIEWIAAHNLEGVFMAYGPDIGERKVNNANLIDVSPTILHLFDIPIPKSLDGKVLKDIFKKGTDASERSIEYKKYSEKENIRSKIRTLKNQGEI</sequence>
<organism evidence="1 2">
    <name type="scientific">candidate division MSBL1 archaeon SCGC-AAA382C18</name>
    <dbReference type="NCBI Taxonomy" id="1698281"/>
    <lineage>
        <taxon>Archaea</taxon>
        <taxon>Methanobacteriati</taxon>
        <taxon>Methanobacteriota</taxon>
        <taxon>candidate division MSBL1</taxon>
    </lineage>
</organism>
<gene>
    <name evidence="1" type="ORF">AKJ52_01155</name>
</gene>
<dbReference type="InterPro" id="IPR002591">
    <property type="entry name" value="Phosphodiest/P_Trfase"/>
</dbReference>
<evidence type="ECO:0000313" key="2">
    <source>
        <dbReference type="Proteomes" id="UP000070404"/>
    </source>
</evidence>
<dbReference type="EMBL" id="LHYF01000014">
    <property type="protein sequence ID" value="KXB07001.1"/>
    <property type="molecule type" value="Genomic_DNA"/>
</dbReference>
<accession>A0A133VKN9</accession>
<dbReference type="PANTHER" id="PTHR10151">
    <property type="entry name" value="ECTONUCLEOTIDE PYROPHOSPHATASE/PHOSPHODIESTERASE"/>
    <property type="match status" value="1"/>
</dbReference>
<comment type="caution">
    <text evidence="1">The sequence shown here is derived from an EMBL/GenBank/DDBJ whole genome shotgun (WGS) entry which is preliminary data.</text>
</comment>
<dbReference type="PANTHER" id="PTHR10151:SF120">
    <property type="entry name" value="BIS(5'-ADENOSYL)-TRIPHOSPHATASE"/>
    <property type="match status" value="1"/>
</dbReference>
<keyword evidence="2" id="KW-1185">Reference proteome</keyword>
<protein>
    <recommendedName>
        <fullName evidence="3">Nucleotide pyrophosphatase</fullName>
    </recommendedName>
</protein>
<dbReference type="GO" id="GO:0016787">
    <property type="term" value="F:hydrolase activity"/>
    <property type="evidence" value="ECO:0007669"/>
    <property type="project" value="UniProtKB-ARBA"/>
</dbReference>
<dbReference type="SUPFAM" id="SSF53649">
    <property type="entry name" value="Alkaline phosphatase-like"/>
    <property type="match status" value="2"/>
</dbReference>
<dbReference type="Proteomes" id="UP000070404">
    <property type="component" value="Unassembled WGS sequence"/>
</dbReference>
<dbReference type="AlphaFoldDB" id="A0A133VKN9"/>